<dbReference type="EMBL" id="LAZR01025985">
    <property type="protein sequence ID" value="KKL70142.1"/>
    <property type="molecule type" value="Genomic_DNA"/>
</dbReference>
<gene>
    <name evidence="1" type="ORF">LCGC14_2107870</name>
</gene>
<accession>A0A0F9H489</accession>
<organism evidence="1">
    <name type="scientific">marine sediment metagenome</name>
    <dbReference type="NCBI Taxonomy" id="412755"/>
    <lineage>
        <taxon>unclassified sequences</taxon>
        <taxon>metagenomes</taxon>
        <taxon>ecological metagenomes</taxon>
    </lineage>
</organism>
<protein>
    <submittedName>
        <fullName evidence="1">Uncharacterized protein</fullName>
    </submittedName>
</protein>
<comment type="caution">
    <text evidence="1">The sequence shown here is derived from an EMBL/GenBank/DDBJ whole genome shotgun (WGS) entry which is preliminary data.</text>
</comment>
<evidence type="ECO:0000313" key="1">
    <source>
        <dbReference type="EMBL" id="KKL70142.1"/>
    </source>
</evidence>
<sequence>MALFILTPGLQPLGDFDVLDTDQSSVNGGEVMTLGEASRTITSSEKAAADVLDGYIADQVSEGTPTATRVVAKLADETTEDRKLFYLSDDGTAFYGVLFGSVIGTPVGLTTTGTNLGPHTISGSGKVTLWDKEGLYAVSTSVLSSDVVPTTGNTLDTPLPGELLYREQGTGLLTRATTSGDKIAMFVELASNSSLVTTPARLVGATEVFDRIKIQFLGTGAAAAVA</sequence>
<proteinExistence type="predicted"/>
<reference evidence="1" key="1">
    <citation type="journal article" date="2015" name="Nature">
        <title>Complex archaea that bridge the gap between prokaryotes and eukaryotes.</title>
        <authorList>
            <person name="Spang A."/>
            <person name="Saw J.H."/>
            <person name="Jorgensen S.L."/>
            <person name="Zaremba-Niedzwiedzka K."/>
            <person name="Martijn J."/>
            <person name="Lind A.E."/>
            <person name="van Eijk R."/>
            <person name="Schleper C."/>
            <person name="Guy L."/>
            <person name="Ettema T.J."/>
        </authorList>
    </citation>
    <scope>NUCLEOTIDE SEQUENCE</scope>
</reference>
<name>A0A0F9H489_9ZZZZ</name>
<dbReference type="AlphaFoldDB" id="A0A0F9H489"/>